<protein>
    <recommendedName>
        <fullName evidence="2">DUF6534 domain-containing protein</fullName>
    </recommendedName>
</protein>
<dbReference type="Proteomes" id="UP000250043">
    <property type="component" value="Unassembled WGS sequence"/>
</dbReference>
<feature type="transmembrane region" description="Helical" evidence="1">
    <location>
        <begin position="29"/>
        <end position="50"/>
    </location>
</feature>
<keyword evidence="1" id="KW-0812">Transmembrane</keyword>
<keyword evidence="1" id="KW-1133">Transmembrane helix</keyword>
<evidence type="ECO:0000256" key="1">
    <source>
        <dbReference type="SAM" id="Phobius"/>
    </source>
</evidence>
<dbReference type="Pfam" id="PF20152">
    <property type="entry name" value="DUF6534"/>
    <property type="match status" value="1"/>
</dbReference>
<reference evidence="3 4" key="1">
    <citation type="submission" date="2016-07" db="EMBL/GenBank/DDBJ databases">
        <title>Draft genome of the white-rot fungus Obba rivulosa 3A-2.</title>
        <authorList>
            <consortium name="DOE Joint Genome Institute"/>
            <person name="Miettinen O."/>
            <person name="Riley R."/>
            <person name="Acob R."/>
            <person name="Barry K."/>
            <person name="Cullen D."/>
            <person name="De Vries R."/>
            <person name="Hainaut M."/>
            <person name="Hatakka A."/>
            <person name="Henrissat B."/>
            <person name="Hilden K."/>
            <person name="Kuo R."/>
            <person name="Labutti K."/>
            <person name="Lipzen A."/>
            <person name="Makela M.R."/>
            <person name="Sandor L."/>
            <person name="Spatafora J.W."/>
            <person name="Grigoriev I.V."/>
            <person name="Hibbett D.S."/>
        </authorList>
    </citation>
    <scope>NUCLEOTIDE SEQUENCE [LARGE SCALE GENOMIC DNA]</scope>
    <source>
        <strain evidence="3 4">3A-2</strain>
    </source>
</reference>
<dbReference type="InterPro" id="IPR045339">
    <property type="entry name" value="DUF6534"/>
</dbReference>
<feature type="domain" description="DUF6534" evidence="2">
    <location>
        <begin position="1"/>
        <end position="54"/>
    </location>
</feature>
<name>A0A8E2DLF8_9APHY</name>
<gene>
    <name evidence="3" type="ORF">OBBRIDRAFT_886930</name>
</gene>
<evidence type="ECO:0000313" key="4">
    <source>
        <dbReference type="Proteomes" id="UP000250043"/>
    </source>
</evidence>
<accession>A0A8E2DLF8</accession>
<proteinExistence type="predicted"/>
<dbReference type="AlphaFoldDB" id="A0A8E2DLF8"/>
<evidence type="ECO:0000313" key="3">
    <source>
        <dbReference type="EMBL" id="OCH91512.1"/>
    </source>
</evidence>
<organism evidence="3 4">
    <name type="scientific">Obba rivulosa</name>
    <dbReference type="NCBI Taxonomy" id="1052685"/>
    <lineage>
        <taxon>Eukaryota</taxon>
        <taxon>Fungi</taxon>
        <taxon>Dikarya</taxon>
        <taxon>Basidiomycota</taxon>
        <taxon>Agaricomycotina</taxon>
        <taxon>Agaricomycetes</taxon>
        <taxon>Polyporales</taxon>
        <taxon>Gelatoporiaceae</taxon>
        <taxon>Obba</taxon>
    </lineage>
</organism>
<keyword evidence="1" id="KW-0472">Membrane</keyword>
<dbReference type="EMBL" id="KV722384">
    <property type="protein sequence ID" value="OCH91512.1"/>
    <property type="molecule type" value="Genomic_DNA"/>
</dbReference>
<sequence length="115" mass="12425">MLYSINTGLMTSICAIVEGVTWATMPANLVYEGFFTAAPTLFLNALLATLNARQGLREKVYWNADLITIPLSRPAPASSTIDIQAGRTHEDTEMAEVATHISVPDSKTSELGQIV</sequence>
<keyword evidence="4" id="KW-1185">Reference proteome</keyword>
<evidence type="ECO:0000259" key="2">
    <source>
        <dbReference type="Pfam" id="PF20152"/>
    </source>
</evidence>